<keyword evidence="8" id="KW-0464">Manganese</keyword>
<dbReference type="InterPro" id="IPR000222">
    <property type="entry name" value="PP2C_BS"/>
</dbReference>
<accession>U1HVF6</accession>
<keyword evidence="13" id="KW-0472">Membrane</keyword>
<dbReference type="CDD" id="cd00143">
    <property type="entry name" value="PP2Cc"/>
    <property type="match status" value="1"/>
</dbReference>
<dbReference type="PANTHER" id="PTHR13832:SF565">
    <property type="entry name" value="AT28366P-RELATED"/>
    <property type="match status" value="1"/>
</dbReference>
<keyword evidence="13" id="KW-1133">Transmembrane helix</keyword>
<comment type="cofactor">
    <cofactor evidence="2">
        <name>Mg(2+)</name>
        <dbReference type="ChEBI" id="CHEBI:18420"/>
    </cofactor>
</comment>
<dbReference type="SMART" id="SM00332">
    <property type="entry name" value="PP2Cc"/>
    <property type="match status" value="1"/>
</dbReference>
<evidence type="ECO:0000259" key="15">
    <source>
        <dbReference type="PROSITE" id="PS51746"/>
    </source>
</evidence>
<dbReference type="PROSITE" id="PS51746">
    <property type="entry name" value="PPM_2"/>
    <property type="match status" value="1"/>
</dbReference>
<sequence>MTAAECSPCELSDLNIRELHGKDSITTLSRLRSIEKKSFPANEALDFNISLLAKKNTSIIYAVFGEDPKQQPVAYAVYVRWRSVLLLQKLCVAESFRRKGIGRLLLHEVINGARRTKCGAIELWVDTSRIVARVNSQVPPVARISQQFSFTFAESTFYVSEEPTFYSLRKEPSWLQFDNATRTFFGNVTGVAVGPTTFELVASDSSGSSSHEVTFAVIDQIGPQPGKAMLPQLGEVGPTSAPASLLLYPLQPFSIAFSPDTFSNTTKETIFYATCADNSPLPSWLQFDPTSLRFSGTSPPLVSPTAKAQEYGVRLIASDVDGFAEAIATFEIVVGHQILAFSQSLQKVELSPGRPFESEPLRNKLTLDGKTIDDTEIAWVTCNAPIWADLNKKQISLSGTSPEGASSQSVLIGVADIHGNTAKTTISLVVSSSQIELFSTSLAPVNATIGQDFRYMIDPNSLSSNAVQVTADLNNASSWLTYDTTSMTFSGSVPDALQPGPVLIMLHAVLWSTTEHEQFVVNILESSVPTRSAHTSPNPSAHTSRGLPSSTERSNAATSATSNLEMNNHNRTLVIVLGILLPLLLLLCLIFLGWYCCLRRRRHRQPSSEASEISISRPVLSPESERTAAQHVKGNTQTEKMPPPTSPPRIELPWAADSLRKSREHFSRNMSNRESTLVDSGWGDLVMRDAPVSAKGSKRLEPTTECATANSGDWTPFVRLHSNNYLNYSRKRTPFRPTQDKMQRLSLSTRASKTFSSLSNLSIGLPTRLSGAGHGAGGPGPAGSGDVRRSWRNVVDPFASEDSKTTFLDLDAFPDPPRDQKETQEVQQKLGAKASVRLVPSSSSQSGSLVDQRQKWVRDRARDRLERGARFSNAWSSRIHSRAKDLDSSGSSNRAKTGSFDTDDLLRRQSMARSWSRSSSIGVPARPVTRMKSSDSHLVRHPSNLRRALSTVSSGRFDSAESKSNSSWIDDLIEEEDKDGRRRWVAVDNPHQDAAEAARTGQQDGGDSEQGSWGRNSRTGGLGALKANIQGGGPVIPSGERKWRLGGEQAKRPISVDEGELQRTQGSHRGNLAFTSASGTDECVLFGLSAMQGWRISMEDAHAAVLDLQSEEEGATQQPTPPDKRLAYFGVYDGHGGDKVAHFAGENIHKIIAKQDAFKRGDIEQALKDGFLATDRAILNDPKYEEEVSGCTASVGIVSKDKIWVANAGDSRSVLGVKGRAKPLSFDHKPQNEGEKARITAAGGFVDFGRVNGNLALSRAIGDFEFKKSADLSPEQQIVTAFPDVVMHDVSSDDEFLVIACDGIWDCQSSQAVIEFVRRGIAAKQELQLICENMMDNCLASNSETGGVGCDNMTMIVVGLLGGKSKEEWYEMIGKRVANAEFRGPGVRHQAERDSPDEYELDLDNRSRGYGGKNGRIILLGDGTEVLTDSDDAEMFDHSEEDKDTENQVQKGLQGSSDEDAMRSEREGTPAPQCLQRTESPSSTQTDDSEKAPPGVKESLNGPTKLDEAN</sequence>
<evidence type="ECO:0000313" key="16">
    <source>
        <dbReference type="EMBL" id="ERF74660.1"/>
    </source>
</evidence>
<dbReference type="GO" id="GO:0005509">
    <property type="term" value="F:calcium ion binding"/>
    <property type="evidence" value="ECO:0007669"/>
    <property type="project" value="InterPro"/>
</dbReference>
<dbReference type="InterPro" id="IPR015919">
    <property type="entry name" value="Cadherin-like_sf"/>
</dbReference>
<feature type="region of interest" description="Disordered" evidence="12">
    <location>
        <begin position="806"/>
        <end position="852"/>
    </location>
</feature>
<feature type="compositionally biased region" description="Polar residues" evidence="12">
    <location>
        <begin position="1475"/>
        <end position="1486"/>
    </location>
</feature>
<dbReference type="InterPro" id="IPR036457">
    <property type="entry name" value="PPM-type-like_dom_sf"/>
</dbReference>
<feature type="region of interest" description="Disordered" evidence="12">
    <location>
        <begin position="989"/>
        <end position="1041"/>
    </location>
</feature>
<dbReference type="CDD" id="cd04301">
    <property type="entry name" value="NAT_SF"/>
    <property type="match status" value="1"/>
</dbReference>
<keyword evidence="17" id="KW-1185">Reference proteome</keyword>
<dbReference type="GO" id="GO:0016747">
    <property type="term" value="F:acyltransferase activity, transferring groups other than amino-acyl groups"/>
    <property type="evidence" value="ECO:0007669"/>
    <property type="project" value="InterPro"/>
</dbReference>
<dbReference type="Gene3D" id="3.40.630.30">
    <property type="match status" value="1"/>
</dbReference>
<dbReference type="PROSITE" id="PS01032">
    <property type="entry name" value="PPM_1"/>
    <property type="match status" value="1"/>
</dbReference>
<dbReference type="Pfam" id="PF05345">
    <property type="entry name" value="He_PIG"/>
    <property type="match status" value="2"/>
</dbReference>
<feature type="compositionally biased region" description="Polar residues" evidence="12">
    <location>
        <begin position="1447"/>
        <end position="1456"/>
    </location>
</feature>
<dbReference type="EMBL" id="KE720872">
    <property type="protein sequence ID" value="ERF74660.1"/>
    <property type="molecule type" value="Genomic_DNA"/>
</dbReference>
<evidence type="ECO:0000256" key="5">
    <source>
        <dbReference type="ARBA" id="ARBA00022723"/>
    </source>
</evidence>
<dbReference type="GeneID" id="19235851"/>
<comment type="catalytic activity">
    <reaction evidence="9">
        <text>O-phospho-L-threonyl-[protein] + H2O = L-threonyl-[protein] + phosphate</text>
        <dbReference type="Rhea" id="RHEA:47004"/>
        <dbReference type="Rhea" id="RHEA-COMP:11060"/>
        <dbReference type="Rhea" id="RHEA-COMP:11605"/>
        <dbReference type="ChEBI" id="CHEBI:15377"/>
        <dbReference type="ChEBI" id="CHEBI:30013"/>
        <dbReference type="ChEBI" id="CHEBI:43474"/>
        <dbReference type="ChEBI" id="CHEBI:61977"/>
        <dbReference type="EC" id="3.1.3.16"/>
    </reaction>
    <physiologicalReaction direction="left-to-right" evidence="9">
        <dbReference type="Rhea" id="RHEA:47005"/>
    </physiologicalReaction>
</comment>
<evidence type="ECO:0000259" key="14">
    <source>
        <dbReference type="PROSITE" id="PS51186"/>
    </source>
</evidence>
<keyword evidence="7 11" id="KW-0904">Protein phosphatase</keyword>
<dbReference type="GO" id="GO:0004722">
    <property type="term" value="F:protein serine/threonine phosphatase activity"/>
    <property type="evidence" value="ECO:0007669"/>
    <property type="project" value="UniProtKB-EC"/>
</dbReference>
<keyword evidence="6 11" id="KW-0378">Hydrolase</keyword>
<organism evidence="16 17">
    <name type="scientific">Endocarpon pusillum (strain Z07020 / HMAS-L-300199)</name>
    <name type="common">Lichen-forming fungus</name>
    <dbReference type="NCBI Taxonomy" id="1263415"/>
    <lineage>
        <taxon>Eukaryota</taxon>
        <taxon>Fungi</taxon>
        <taxon>Dikarya</taxon>
        <taxon>Ascomycota</taxon>
        <taxon>Pezizomycotina</taxon>
        <taxon>Eurotiomycetes</taxon>
        <taxon>Chaetothyriomycetidae</taxon>
        <taxon>Verrucariales</taxon>
        <taxon>Verrucariaceae</taxon>
        <taxon>Endocarpon</taxon>
    </lineage>
</organism>
<evidence type="ECO:0000256" key="7">
    <source>
        <dbReference type="ARBA" id="ARBA00022912"/>
    </source>
</evidence>
<proteinExistence type="inferred from homology"/>
<feature type="transmembrane region" description="Helical" evidence="13">
    <location>
        <begin position="573"/>
        <end position="598"/>
    </location>
</feature>
<dbReference type="HOGENOM" id="CLU_248225_0_0_1"/>
<dbReference type="FunFam" id="3.60.40.10:FF:000016">
    <property type="entry name" value="Protein phosphatase 2C"/>
    <property type="match status" value="1"/>
</dbReference>
<feature type="compositionally biased region" description="Gly residues" evidence="12">
    <location>
        <begin position="772"/>
        <end position="783"/>
    </location>
</feature>
<evidence type="ECO:0000256" key="10">
    <source>
        <dbReference type="ARBA" id="ARBA00074087"/>
    </source>
</evidence>
<feature type="region of interest" description="Disordered" evidence="12">
    <location>
        <begin position="530"/>
        <end position="563"/>
    </location>
</feature>
<feature type="region of interest" description="Disordered" evidence="12">
    <location>
        <begin position="882"/>
        <end position="905"/>
    </location>
</feature>
<dbReference type="InterPro" id="IPR000182">
    <property type="entry name" value="GNAT_dom"/>
</dbReference>
<feature type="domain" description="N-acetyltransferase" evidence="14">
    <location>
        <begin position="14"/>
        <end position="173"/>
    </location>
</feature>
<dbReference type="SUPFAM" id="SSF49313">
    <property type="entry name" value="Cadherin-like"/>
    <property type="match status" value="3"/>
</dbReference>
<dbReference type="SUPFAM" id="SSF55729">
    <property type="entry name" value="Acyl-CoA N-acyltransferases (Nat)"/>
    <property type="match status" value="1"/>
</dbReference>
<evidence type="ECO:0000256" key="4">
    <source>
        <dbReference type="ARBA" id="ARBA00013081"/>
    </source>
</evidence>
<comment type="similarity">
    <text evidence="3 11">Belongs to the PP2C family.</text>
</comment>
<dbReference type="Gene3D" id="3.60.40.10">
    <property type="entry name" value="PPM-type phosphatase domain"/>
    <property type="match status" value="1"/>
</dbReference>
<dbReference type="OrthoDB" id="10264738at2759"/>
<dbReference type="InterPro" id="IPR016181">
    <property type="entry name" value="Acyl_CoA_acyltransferase"/>
</dbReference>
<evidence type="ECO:0000256" key="12">
    <source>
        <dbReference type="SAM" id="MobiDB-lite"/>
    </source>
</evidence>
<dbReference type="SMART" id="SM00736">
    <property type="entry name" value="CADG"/>
    <property type="match status" value="2"/>
</dbReference>
<evidence type="ECO:0000256" key="11">
    <source>
        <dbReference type="RuleBase" id="RU003465"/>
    </source>
</evidence>
<evidence type="ECO:0000256" key="9">
    <source>
        <dbReference type="ARBA" id="ARBA00048832"/>
    </source>
</evidence>
<dbReference type="Proteomes" id="UP000019373">
    <property type="component" value="Unassembled WGS sequence"/>
</dbReference>
<evidence type="ECO:0000256" key="8">
    <source>
        <dbReference type="ARBA" id="ARBA00023211"/>
    </source>
</evidence>
<dbReference type="InterPro" id="IPR006644">
    <property type="entry name" value="Cadg"/>
</dbReference>
<dbReference type="InterPro" id="IPR001932">
    <property type="entry name" value="PPM-type_phosphatase-like_dom"/>
</dbReference>
<dbReference type="InterPro" id="IPR015655">
    <property type="entry name" value="PP2C"/>
</dbReference>
<feature type="region of interest" description="Disordered" evidence="12">
    <location>
        <begin position="607"/>
        <end position="651"/>
    </location>
</feature>
<dbReference type="RefSeq" id="XP_007799761.1">
    <property type="nucleotide sequence ID" value="XM_007801570.1"/>
</dbReference>
<dbReference type="PANTHER" id="PTHR13832">
    <property type="entry name" value="PROTEIN PHOSPHATASE 2C"/>
    <property type="match status" value="1"/>
</dbReference>
<dbReference type="InterPro" id="IPR013783">
    <property type="entry name" value="Ig-like_fold"/>
</dbReference>
<feature type="region of interest" description="Disordered" evidence="12">
    <location>
        <begin position="1386"/>
        <end position="1407"/>
    </location>
</feature>
<name>U1HVF6_ENDPU</name>
<protein>
    <recommendedName>
        <fullName evidence="10">Protein phosphatase 2C homolog 2</fullName>
        <ecNumber evidence="4">3.1.3.16</ecNumber>
    </recommendedName>
</protein>
<feature type="compositionally biased region" description="Polar residues" evidence="12">
    <location>
        <begin position="888"/>
        <end position="900"/>
    </location>
</feature>
<feature type="region of interest" description="Disordered" evidence="12">
    <location>
        <begin position="770"/>
        <end position="789"/>
    </location>
</feature>
<evidence type="ECO:0000256" key="2">
    <source>
        <dbReference type="ARBA" id="ARBA00001946"/>
    </source>
</evidence>
<evidence type="ECO:0000256" key="3">
    <source>
        <dbReference type="ARBA" id="ARBA00006702"/>
    </source>
</evidence>
<evidence type="ECO:0000313" key="17">
    <source>
        <dbReference type="Proteomes" id="UP000019373"/>
    </source>
</evidence>
<dbReference type="GO" id="GO:0016020">
    <property type="term" value="C:membrane"/>
    <property type="evidence" value="ECO:0007669"/>
    <property type="project" value="InterPro"/>
</dbReference>
<evidence type="ECO:0000256" key="1">
    <source>
        <dbReference type="ARBA" id="ARBA00001936"/>
    </source>
</evidence>
<feature type="region of interest" description="Disordered" evidence="12">
    <location>
        <begin position="1438"/>
        <end position="1510"/>
    </location>
</feature>
<gene>
    <name evidence="16" type="ORF">EPUS_00790</name>
</gene>
<reference evidence="17" key="1">
    <citation type="journal article" date="2014" name="BMC Genomics">
        <title>Genome characteristics reveal the impact of lichenization on lichen-forming fungus Endocarpon pusillum Hedwig (Verrucariales, Ascomycota).</title>
        <authorList>
            <person name="Wang Y.-Y."/>
            <person name="Liu B."/>
            <person name="Zhang X.-Y."/>
            <person name="Zhou Q.-M."/>
            <person name="Zhang T."/>
            <person name="Li H."/>
            <person name="Yu Y.-F."/>
            <person name="Zhang X.-L."/>
            <person name="Hao X.-Y."/>
            <person name="Wang M."/>
            <person name="Wang L."/>
            <person name="Wei J.-C."/>
        </authorList>
    </citation>
    <scope>NUCLEOTIDE SEQUENCE [LARGE SCALE GENOMIC DNA]</scope>
    <source>
        <strain evidence="17">Z07020 / HMAS-L-300199</strain>
    </source>
</reference>
<dbReference type="EC" id="3.1.3.16" evidence="4"/>
<dbReference type="PROSITE" id="PS51186">
    <property type="entry name" value="GNAT"/>
    <property type="match status" value="1"/>
</dbReference>
<comment type="cofactor">
    <cofactor evidence="1">
        <name>Mn(2+)</name>
        <dbReference type="ChEBI" id="CHEBI:29035"/>
    </cofactor>
</comment>
<dbReference type="SUPFAM" id="SSF81606">
    <property type="entry name" value="PP2C-like"/>
    <property type="match status" value="1"/>
</dbReference>
<dbReference type="Gene3D" id="2.60.40.10">
    <property type="entry name" value="Immunoglobulins"/>
    <property type="match status" value="3"/>
</dbReference>
<dbReference type="eggNOG" id="KOG0698">
    <property type="taxonomic scope" value="Eukaryota"/>
</dbReference>
<dbReference type="Pfam" id="PF00583">
    <property type="entry name" value="Acetyltransf_1"/>
    <property type="match status" value="1"/>
</dbReference>
<keyword evidence="5" id="KW-0479">Metal-binding</keyword>
<evidence type="ECO:0000256" key="6">
    <source>
        <dbReference type="ARBA" id="ARBA00022801"/>
    </source>
</evidence>
<dbReference type="Pfam" id="PF00481">
    <property type="entry name" value="PP2C"/>
    <property type="match status" value="1"/>
</dbReference>
<keyword evidence="13" id="KW-0812">Transmembrane</keyword>
<evidence type="ECO:0000256" key="13">
    <source>
        <dbReference type="SAM" id="Phobius"/>
    </source>
</evidence>
<dbReference type="OMA" id="VHSRAKH"/>
<feature type="domain" description="PPM-type phosphatase" evidence="15">
    <location>
        <begin position="1085"/>
        <end position="1360"/>
    </location>
</feature>